<name>A0ABP9LIR8_9ACTN</name>
<feature type="compositionally biased region" description="Basic and acidic residues" evidence="1">
    <location>
        <begin position="152"/>
        <end position="163"/>
    </location>
</feature>
<protein>
    <submittedName>
        <fullName evidence="2">Uncharacterized protein</fullName>
    </submittedName>
</protein>
<dbReference type="EMBL" id="BAABKC010000122">
    <property type="protein sequence ID" value="GAA5077056.1"/>
    <property type="molecule type" value="Genomic_DNA"/>
</dbReference>
<gene>
    <name evidence="2" type="ORF">GCM10023336_67530</name>
</gene>
<organism evidence="2 3">
    <name type="scientific">Streptomyces similanensis</name>
    <dbReference type="NCBI Taxonomy" id="1274988"/>
    <lineage>
        <taxon>Bacteria</taxon>
        <taxon>Bacillati</taxon>
        <taxon>Actinomycetota</taxon>
        <taxon>Actinomycetes</taxon>
        <taxon>Kitasatosporales</taxon>
        <taxon>Streptomycetaceae</taxon>
        <taxon>Streptomyces</taxon>
    </lineage>
</organism>
<sequence>MSKALNPQRRVVGDRAVVNRDWIREFTGASVGTAARWYKVRLEQPEEHRHPEKERIDGTDFYDEQQFRDFYTWFQQEKASKVLKADPELYQADPEDVVSINTAAKWLGFNGASAIRKYLKDNPDYFPKPLAEPVEGPTGRMIPGFRVGDLQDFDKKRTGDKLGKAGRRPGPQADAAVGRPSALEEALAAELSAHAGGEPLTATQLAEQYATEAIDRDGYHPGLAAELSVQYGGPQRSWEYVVRNALEHRPAAAPARSEADRRAAVALAALRERGDIRGLAASLAREHGGSPDVWSRAVNAARRIADSTTDHPMPKDESR</sequence>
<accession>A0ABP9LIR8</accession>
<evidence type="ECO:0000256" key="1">
    <source>
        <dbReference type="SAM" id="MobiDB-lite"/>
    </source>
</evidence>
<evidence type="ECO:0000313" key="2">
    <source>
        <dbReference type="EMBL" id="GAA5077056.1"/>
    </source>
</evidence>
<proteinExistence type="predicted"/>
<comment type="caution">
    <text evidence="2">The sequence shown here is derived from an EMBL/GenBank/DDBJ whole genome shotgun (WGS) entry which is preliminary data.</text>
</comment>
<reference evidence="3" key="1">
    <citation type="journal article" date="2019" name="Int. J. Syst. Evol. Microbiol.">
        <title>The Global Catalogue of Microorganisms (GCM) 10K type strain sequencing project: providing services to taxonomists for standard genome sequencing and annotation.</title>
        <authorList>
            <consortium name="The Broad Institute Genomics Platform"/>
            <consortium name="The Broad Institute Genome Sequencing Center for Infectious Disease"/>
            <person name="Wu L."/>
            <person name="Ma J."/>
        </authorList>
    </citation>
    <scope>NUCLEOTIDE SEQUENCE [LARGE SCALE GENOMIC DNA]</scope>
    <source>
        <strain evidence="3">JCM 18410</strain>
    </source>
</reference>
<feature type="region of interest" description="Disordered" evidence="1">
    <location>
        <begin position="151"/>
        <end position="181"/>
    </location>
</feature>
<dbReference type="RefSeq" id="WP_345671824.1">
    <property type="nucleotide sequence ID" value="NZ_BAABKC010000122.1"/>
</dbReference>
<evidence type="ECO:0000313" key="3">
    <source>
        <dbReference type="Proteomes" id="UP001500124"/>
    </source>
</evidence>
<keyword evidence="3" id="KW-1185">Reference proteome</keyword>
<dbReference type="Proteomes" id="UP001500124">
    <property type="component" value="Unassembled WGS sequence"/>
</dbReference>